<keyword evidence="3 4" id="KW-0460">Magnesium</keyword>
<dbReference type="InterPro" id="IPR039480">
    <property type="entry name" value="C-C_Bond_Lyase-like"/>
</dbReference>
<dbReference type="SUPFAM" id="SSF51621">
    <property type="entry name" value="Phosphoenolpyruvate/pyruvate domain"/>
    <property type="match status" value="1"/>
</dbReference>
<dbReference type="STRING" id="1385510.GCA_000425205_02864"/>
<comment type="caution">
    <text evidence="5">The sequence shown here is derived from an EMBL/GenBank/DDBJ whole genome shotgun (WGS) entry which is preliminary data.</text>
</comment>
<dbReference type="Pfam" id="PF15617">
    <property type="entry name" value="C-C_Bond_Lyase"/>
    <property type="match status" value="1"/>
</dbReference>
<dbReference type="Proteomes" id="UP000030528">
    <property type="component" value="Unassembled WGS sequence"/>
</dbReference>
<reference evidence="5 6" key="1">
    <citation type="submission" date="2013-08" db="EMBL/GenBank/DDBJ databases">
        <authorList>
            <person name="Huang J."/>
            <person name="Wang G."/>
        </authorList>
    </citation>
    <scope>NUCLEOTIDE SEQUENCE [LARGE SCALE GENOMIC DNA]</scope>
    <source>
        <strain evidence="5 6">JSM 076056</strain>
    </source>
</reference>
<dbReference type="GO" id="GO:0006107">
    <property type="term" value="P:oxaloacetate metabolic process"/>
    <property type="evidence" value="ECO:0007669"/>
    <property type="project" value="TreeGrafter"/>
</dbReference>
<keyword evidence="6" id="KW-1185">Reference proteome</keyword>
<organism evidence="5 6">
    <name type="scientific">Pontibacillus halophilus JSM 076056 = DSM 19796</name>
    <dbReference type="NCBI Taxonomy" id="1385510"/>
    <lineage>
        <taxon>Bacteria</taxon>
        <taxon>Bacillati</taxon>
        <taxon>Bacillota</taxon>
        <taxon>Bacilli</taxon>
        <taxon>Bacillales</taxon>
        <taxon>Bacillaceae</taxon>
        <taxon>Pontibacillus</taxon>
    </lineage>
</organism>
<gene>
    <name evidence="5" type="ORF">N781_06380</name>
</gene>
<dbReference type="InterPro" id="IPR015813">
    <property type="entry name" value="Pyrv/PenolPyrv_kinase-like_dom"/>
</dbReference>
<evidence type="ECO:0000256" key="2">
    <source>
        <dbReference type="ARBA" id="ARBA00022723"/>
    </source>
</evidence>
<keyword evidence="5" id="KW-0456">Lyase</keyword>
<evidence type="ECO:0000256" key="3">
    <source>
        <dbReference type="ARBA" id="ARBA00022842"/>
    </source>
</evidence>
<proteinExistence type="predicted"/>
<dbReference type="OrthoDB" id="9786940at2"/>
<protein>
    <submittedName>
        <fullName evidence="5">Citrate lyase subunit beta</fullName>
    </submittedName>
</protein>
<dbReference type="PIRSF" id="PIRSF015582">
    <property type="entry name" value="Cit_lyase_B"/>
    <property type="match status" value="1"/>
</dbReference>
<dbReference type="RefSeq" id="WP_026801142.1">
    <property type="nucleotide sequence ID" value="NZ_AULI01000013.1"/>
</dbReference>
<dbReference type="PANTHER" id="PTHR32308">
    <property type="entry name" value="LYASE BETA SUBUNIT, PUTATIVE (AFU_ORTHOLOGUE AFUA_4G13030)-RELATED"/>
    <property type="match status" value="1"/>
</dbReference>
<evidence type="ECO:0000256" key="4">
    <source>
        <dbReference type="PIRSR" id="PIRSR015582-2"/>
    </source>
</evidence>
<dbReference type="GO" id="GO:0000287">
    <property type="term" value="F:magnesium ion binding"/>
    <property type="evidence" value="ECO:0007669"/>
    <property type="project" value="TreeGrafter"/>
</dbReference>
<comment type="cofactor">
    <cofactor evidence="1">
        <name>Mg(2+)</name>
        <dbReference type="ChEBI" id="CHEBI:18420"/>
    </cofactor>
</comment>
<dbReference type="PANTHER" id="PTHR32308:SF10">
    <property type="entry name" value="CITRATE LYASE SUBUNIT BETA"/>
    <property type="match status" value="1"/>
</dbReference>
<dbReference type="InterPro" id="IPR011206">
    <property type="entry name" value="Citrate_lyase_beta/mcl1/mcl2"/>
</dbReference>
<accession>A0A0A5GHJ2</accession>
<feature type="binding site" evidence="4">
    <location>
        <position position="203"/>
    </location>
    <ligand>
        <name>Mg(2+)</name>
        <dbReference type="ChEBI" id="CHEBI:18420"/>
    </ligand>
</feature>
<evidence type="ECO:0000313" key="6">
    <source>
        <dbReference type="Proteomes" id="UP000030528"/>
    </source>
</evidence>
<dbReference type="EMBL" id="AVPE01000013">
    <property type="protein sequence ID" value="KGX90693.1"/>
    <property type="molecule type" value="Genomic_DNA"/>
</dbReference>
<name>A0A0A5GHJ2_9BACI</name>
<sequence>MRHFASLSELQLEALFYQPPTTLTKYSPKQEIAYALGATLYIPATKDRLYERLNSSPIQDASSVVLDLEDAIGDDEVKDAEDQLLHEVWSIYRSTHSMEHLPFLFIRVRSHKQLKRIAQSLGVALTTITGFVFPKFTTSNGEMYLEGLQEIQATYNTPLYAMPIIETPELIYKESRIEQMTALKELLDRYQSSILNIRIGATDLCGLYGIRRTTNSTIYDIGLMKDFISDLTNFFGRKGDAYTISGPVWEFFQSNRVLKPQIRQTPFRQSYGETGLHLRKDIINEYLDGLIQEVLLDKLNGLTGKTIIHPTHIVPVNALQVVSKEEYLDACNILENRGRNGVTKSPSANKMNEMKPHQYWAEEIIKKSKAYGVFQDGHTYVSLLKEPASV</sequence>
<evidence type="ECO:0000256" key="1">
    <source>
        <dbReference type="ARBA" id="ARBA00001946"/>
    </source>
</evidence>
<keyword evidence="2 4" id="KW-0479">Metal-binding</keyword>
<dbReference type="InterPro" id="IPR040442">
    <property type="entry name" value="Pyrv_kinase-like_dom_sf"/>
</dbReference>
<dbReference type="Gene3D" id="3.20.20.60">
    <property type="entry name" value="Phosphoenolpyruvate-binding domains"/>
    <property type="match status" value="1"/>
</dbReference>
<dbReference type="AlphaFoldDB" id="A0A0A5GHJ2"/>
<evidence type="ECO:0000313" key="5">
    <source>
        <dbReference type="EMBL" id="KGX90693.1"/>
    </source>
</evidence>
<dbReference type="eggNOG" id="COG2301">
    <property type="taxonomic scope" value="Bacteria"/>
</dbReference>
<dbReference type="GO" id="GO:0016829">
    <property type="term" value="F:lyase activity"/>
    <property type="evidence" value="ECO:0007669"/>
    <property type="project" value="UniProtKB-KW"/>
</dbReference>